<feature type="transmembrane region" description="Helical" evidence="3">
    <location>
        <begin position="24"/>
        <end position="42"/>
    </location>
</feature>
<keyword evidence="3" id="KW-0472">Membrane</keyword>
<protein>
    <recommendedName>
        <fullName evidence="4">Glycosyl transferase CAP10 domain-containing protein</fullName>
    </recommendedName>
</protein>
<dbReference type="Proteomes" id="UP001417504">
    <property type="component" value="Unassembled WGS sequence"/>
</dbReference>
<keyword evidence="6" id="KW-1185">Reference proteome</keyword>
<comment type="similarity">
    <text evidence="1">Belongs to the glycosyltransferase 90 family.</text>
</comment>
<dbReference type="SMART" id="SM00672">
    <property type="entry name" value="CAP10"/>
    <property type="match status" value="1"/>
</dbReference>
<evidence type="ECO:0000259" key="4">
    <source>
        <dbReference type="SMART" id="SM00672"/>
    </source>
</evidence>
<evidence type="ECO:0000313" key="5">
    <source>
        <dbReference type="EMBL" id="KAK9124498.1"/>
    </source>
</evidence>
<keyword evidence="3" id="KW-0812">Transmembrane</keyword>
<evidence type="ECO:0000256" key="2">
    <source>
        <dbReference type="ARBA" id="ARBA00022679"/>
    </source>
</evidence>
<proteinExistence type="inferred from homology"/>
<accession>A0AAP0IZ99</accession>
<keyword evidence="2" id="KW-0808">Transferase</keyword>
<dbReference type="Pfam" id="PF05686">
    <property type="entry name" value="Glyco_transf_90"/>
    <property type="match status" value="2"/>
</dbReference>
<gene>
    <name evidence="5" type="ORF">Sjap_014100</name>
</gene>
<comment type="caution">
    <text evidence="5">The sequence shown here is derived from an EMBL/GenBank/DDBJ whole genome shotgun (WGS) entry which is preliminary data.</text>
</comment>
<evidence type="ECO:0000256" key="3">
    <source>
        <dbReference type="SAM" id="Phobius"/>
    </source>
</evidence>
<dbReference type="InterPro" id="IPR006598">
    <property type="entry name" value="CAP10"/>
</dbReference>
<evidence type="ECO:0000256" key="1">
    <source>
        <dbReference type="ARBA" id="ARBA00010118"/>
    </source>
</evidence>
<reference evidence="5 6" key="1">
    <citation type="submission" date="2024-01" db="EMBL/GenBank/DDBJ databases">
        <title>Genome assemblies of Stephania.</title>
        <authorList>
            <person name="Yang L."/>
        </authorList>
    </citation>
    <scope>NUCLEOTIDE SEQUENCE [LARGE SCALE GENOMIC DNA]</scope>
    <source>
        <strain evidence="5">QJT</strain>
        <tissue evidence="5">Leaf</tissue>
    </source>
</reference>
<feature type="domain" description="Glycosyl transferase CAP10" evidence="4">
    <location>
        <begin position="201"/>
        <end position="420"/>
    </location>
</feature>
<evidence type="ECO:0000313" key="6">
    <source>
        <dbReference type="Proteomes" id="UP001417504"/>
    </source>
</evidence>
<dbReference type="PANTHER" id="PTHR12203:SF35">
    <property type="entry name" value="PROTEIN O-GLUCOSYLTRANSFERASE 1"/>
    <property type="match status" value="1"/>
</dbReference>
<dbReference type="EMBL" id="JBBNAE010000005">
    <property type="protein sequence ID" value="KAK9124498.1"/>
    <property type="molecule type" value="Genomic_DNA"/>
</dbReference>
<keyword evidence="3" id="KW-1133">Transmembrane helix</keyword>
<name>A0AAP0IZ99_9MAGN</name>
<dbReference type="PANTHER" id="PTHR12203">
    <property type="entry name" value="KDEL LYS-ASP-GLU-LEU CONTAINING - RELATED"/>
    <property type="match status" value="1"/>
</dbReference>
<dbReference type="GO" id="GO:0016740">
    <property type="term" value="F:transferase activity"/>
    <property type="evidence" value="ECO:0007669"/>
    <property type="project" value="UniProtKB-KW"/>
</dbReference>
<dbReference type="AlphaFoldDB" id="A0AAP0IZ99"/>
<dbReference type="InterPro" id="IPR051091">
    <property type="entry name" value="O-Glucosyltr/Glycosyltrsf_90"/>
</dbReference>
<sequence>MGASAKTMIPTTTRAITRILRASLLKFIALLFLFSLFSLLLLKVDDLISKIALETKTVAGHNLAQTPWHHFPVKHFNESNTIYGKAFHFLKCTHFQCLFGANNRQYNTSPNKLKNSHNFTTNITSTTTCPSFFRWIHRDLEPWAESRIAMGNLMEAQRSAAFRVVIFQGRLYVDFYFSCTQTRAMFTIWGLLQLLKRYPGMVPDVDMMFDCMDRPVFQKSKYRTKKRPETNIQPWEEEFKSIKRGSEAVNWDKKLNHAYWRGNPFVGSRARTDLLHCNDTNKWGAEIYIQNWIEEAKVGYKKSSLADQCKHRYKIYAEGWAWSVSLKYILSCNSLALLISPQFQDFFTRGLIPTQNYWPVKHSDLCRSIKFAVEWGNSNPIQAARIGREGQRLMERLNMDMVYDYMYHLISEYSKLQNFKPMPPKTAYEVCEESVLCYADSISKQFLEKSVCLLHHLCRVIYGEPIMILLRVGFREIERL</sequence>
<organism evidence="5 6">
    <name type="scientific">Stephania japonica</name>
    <dbReference type="NCBI Taxonomy" id="461633"/>
    <lineage>
        <taxon>Eukaryota</taxon>
        <taxon>Viridiplantae</taxon>
        <taxon>Streptophyta</taxon>
        <taxon>Embryophyta</taxon>
        <taxon>Tracheophyta</taxon>
        <taxon>Spermatophyta</taxon>
        <taxon>Magnoliopsida</taxon>
        <taxon>Ranunculales</taxon>
        <taxon>Menispermaceae</taxon>
        <taxon>Menispermoideae</taxon>
        <taxon>Cissampelideae</taxon>
        <taxon>Stephania</taxon>
    </lineage>
</organism>